<dbReference type="Proteomes" id="UP001290101">
    <property type="component" value="Unassembled WGS sequence"/>
</dbReference>
<evidence type="ECO:0000313" key="3">
    <source>
        <dbReference type="Proteomes" id="UP001290101"/>
    </source>
</evidence>
<sequence>MLAGLEVPPAVEAERVITAVPADLRSGDHRGVVVDSLLRVGKSTLVARAGIAELLDAHPSTETVHLNVPVKFPDGWEANQSGGCASGKTKGANMTTAARRGLSSRRGDSGHRHSRAYLAEVK</sequence>
<proteinExistence type="predicted"/>
<evidence type="ECO:0000313" key="2">
    <source>
        <dbReference type="EMBL" id="MDZ5494260.1"/>
    </source>
</evidence>
<evidence type="ECO:0000256" key="1">
    <source>
        <dbReference type="SAM" id="MobiDB-lite"/>
    </source>
</evidence>
<dbReference type="RefSeq" id="WP_322443754.1">
    <property type="nucleotide sequence ID" value="NZ_JAXOTQ010000067.1"/>
</dbReference>
<dbReference type="EMBL" id="JAXOTQ010000067">
    <property type="protein sequence ID" value="MDZ5494260.1"/>
    <property type="molecule type" value="Genomic_DNA"/>
</dbReference>
<protein>
    <submittedName>
        <fullName evidence="2">Uncharacterized protein</fullName>
    </submittedName>
</protein>
<name>A0ABU5JNN6_9ACTN</name>
<organism evidence="2 3">
    <name type="scientific">Micromonospora sicca</name>
    <dbReference type="NCBI Taxonomy" id="2202420"/>
    <lineage>
        <taxon>Bacteria</taxon>
        <taxon>Bacillati</taxon>
        <taxon>Actinomycetota</taxon>
        <taxon>Actinomycetes</taxon>
        <taxon>Micromonosporales</taxon>
        <taxon>Micromonosporaceae</taxon>
        <taxon>Micromonospora</taxon>
    </lineage>
</organism>
<accession>A0ABU5JNN6</accession>
<keyword evidence="3" id="KW-1185">Reference proteome</keyword>
<feature type="region of interest" description="Disordered" evidence="1">
    <location>
        <begin position="79"/>
        <end position="122"/>
    </location>
</feature>
<comment type="caution">
    <text evidence="2">The sequence shown here is derived from an EMBL/GenBank/DDBJ whole genome shotgun (WGS) entry which is preliminary data.</text>
</comment>
<gene>
    <name evidence="2" type="ORF">U2F25_33265</name>
</gene>
<reference evidence="2 3" key="1">
    <citation type="submission" date="2023-12" db="EMBL/GenBank/DDBJ databases">
        <title>Micromonospora sp. nov., isolated from Atacama Desert.</title>
        <authorList>
            <person name="Carro L."/>
            <person name="Golinska P."/>
            <person name="Klenk H.-P."/>
            <person name="Goodfellow M."/>
        </authorList>
    </citation>
    <scope>NUCLEOTIDE SEQUENCE [LARGE SCALE GENOMIC DNA]</scope>
    <source>
        <strain evidence="2 3">4G53</strain>
    </source>
</reference>